<dbReference type="EMBL" id="CAJVCH010191710">
    <property type="protein sequence ID" value="CAG7730269.1"/>
    <property type="molecule type" value="Genomic_DNA"/>
</dbReference>
<gene>
    <name evidence="1" type="ORF">AFUS01_LOCUS18927</name>
</gene>
<name>A0A8J2K662_9HEXA</name>
<dbReference type="Proteomes" id="UP000708208">
    <property type="component" value="Unassembled WGS sequence"/>
</dbReference>
<reference evidence="1" key="1">
    <citation type="submission" date="2021-06" db="EMBL/GenBank/DDBJ databases">
        <authorList>
            <person name="Hodson N. C."/>
            <person name="Mongue J. A."/>
            <person name="Jaron S. K."/>
        </authorList>
    </citation>
    <scope>NUCLEOTIDE SEQUENCE</scope>
</reference>
<keyword evidence="2" id="KW-1185">Reference proteome</keyword>
<organism evidence="1 2">
    <name type="scientific">Allacma fusca</name>
    <dbReference type="NCBI Taxonomy" id="39272"/>
    <lineage>
        <taxon>Eukaryota</taxon>
        <taxon>Metazoa</taxon>
        <taxon>Ecdysozoa</taxon>
        <taxon>Arthropoda</taxon>
        <taxon>Hexapoda</taxon>
        <taxon>Collembola</taxon>
        <taxon>Symphypleona</taxon>
        <taxon>Sminthuridae</taxon>
        <taxon>Allacma</taxon>
    </lineage>
</organism>
<protein>
    <submittedName>
        <fullName evidence="1">Uncharacterized protein</fullName>
    </submittedName>
</protein>
<evidence type="ECO:0000313" key="2">
    <source>
        <dbReference type="Proteomes" id="UP000708208"/>
    </source>
</evidence>
<proteinExistence type="predicted"/>
<accession>A0A8J2K662</accession>
<feature type="non-terminal residue" evidence="1">
    <location>
        <position position="1"/>
    </location>
</feature>
<sequence length="58" mass="6695">MHISRCVRGCRGVCLRYIVYVEYNQHHKIGLFLCELIYGTNEDTIPSPVGFARNHVQS</sequence>
<dbReference type="AlphaFoldDB" id="A0A8J2K662"/>
<evidence type="ECO:0000313" key="1">
    <source>
        <dbReference type="EMBL" id="CAG7730269.1"/>
    </source>
</evidence>
<comment type="caution">
    <text evidence="1">The sequence shown here is derived from an EMBL/GenBank/DDBJ whole genome shotgun (WGS) entry which is preliminary data.</text>
</comment>